<name>A0A5J4WWA7_9EUKA</name>
<evidence type="ECO:0000313" key="1">
    <source>
        <dbReference type="EMBL" id="KAA6399294.1"/>
    </source>
</evidence>
<dbReference type="Proteomes" id="UP000324800">
    <property type="component" value="Unassembled WGS sequence"/>
</dbReference>
<sequence>MGFFGSCIVELTDIFCTALLDDYVMTNTFQYIDGEKIFNANINVTGFVKINKDDGSVLLTVGGDALLSSQGGVLVEDVSNLIVTTFVCTIGSFSNTITPPAPSSTTYLIQLTSKRKTLTGGLSFRDIQISTNSTEAQSTNDENNKMSGDFIDETLLNAAGLSQFPELNIQIHERELKPIVDRIANQIIVGPQYQQDYVKDIDDKLFIQPTPTEQITTPKPIAAEIITKNHTPDVVVNQGFGYYPIDLCDFSGSYLIDPQLQESNQKNITSNGQQISHIDSAIMQDATFPSVLFPPSVFLLYSVTEVSRDQLLTFVDTPYDLDTFKIYVIDDTVSKLVMINMHLRQKGVH</sequence>
<dbReference type="EMBL" id="SNRW01000782">
    <property type="protein sequence ID" value="KAA6399294.1"/>
    <property type="molecule type" value="Genomic_DNA"/>
</dbReference>
<proteinExistence type="predicted"/>
<comment type="caution">
    <text evidence="1">The sequence shown here is derived from an EMBL/GenBank/DDBJ whole genome shotgun (WGS) entry which is preliminary data.</text>
</comment>
<protein>
    <submittedName>
        <fullName evidence="1">Uncharacterized protein</fullName>
    </submittedName>
</protein>
<dbReference type="AlphaFoldDB" id="A0A5J4WWA7"/>
<evidence type="ECO:0000313" key="2">
    <source>
        <dbReference type="Proteomes" id="UP000324800"/>
    </source>
</evidence>
<reference evidence="1 2" key="1">
    <citation type="submission" date="2019-03" db="EMBL/GenBank/DDBJ databases">
        <title>Single cell metagenomics reveals metabolic interactions within the superorganism composed of flagellate Streblomastix strix and complex community of Bacteroidetes bacteria on its surface.</title>
        <authorList>
            <person name="Treitli S.C."/>
            <person name="Kolisko M."/>
            <person name="Husnik F."/>
            <person name="Keeling P."/>
            <person name="Hampl V."/>
        </authorList>
    </citation>
    <scope>NUCLEOTIDE SEQUENCE [LARGE SCALE GENOMIC DNA]</scope>
    <source>
        <strain evidence="1">ST1C</strain>
    </source>
</reference>
<gene>
    <name evidence="1" type="ORF">EZS28_005179</name>
</gene>
<organism evidence="1 2">
    <name type="scientific">Streblomastix strix</name>
    <dbReference type="NCBI Taxonomy" id="222440"/>
    <lineage>
        <taxon>Eukaryota</taxon>
        <taxon>Metamonada</taxon>
        <taxon>Preaxostyla</taxon>
        <taxon>Oxymonadida</taxon>
        <taxon>Streblomastigidae</taxon>
        <taxon>Streblomastix</taxon>
    </lineage>
</organism>
<accession>A0A5J4WWA7</accession>